<evidence type="ECO:0000313" key="2">
    <source>
        <dbReference type="EMBL" id="WAV91345.1"/>
    </source>
</evidence>
<organism evidence="2">
    <name type="scientific">Oxalobacter aliiformigenes</name>
    <dbReference type="NCBI Taxonomy" id="2946593"/>
    <lineage>
        <taxon>Bacteria</taxon>
        <taxon>Pseudomonadati</taxon>
        <taxon>Pseudomonadota</taxon>
        <taxon>Betaproteobacteria</taxon>
        <taxon>Burkholderiales</taxon>
        <taxon>Oxalobacteraceae</taxon>
        <taxon>Oxalobacter</taxon>
    </lineage>
</organism>
<name>A0A9E9LE45_9BURK</name>
<dbReference type="RefSeq" id="WP_269316011.1">
    <property type="nucleotide sequence ID" value="NZ_CP098251.1"/>
</dbReference>
<proteinExistence type="predicted"/>
<feature type="domain" description="DUF927" evidence="1">
    <location>
        <begin position="46"/>
        <end position="324"/>
    </location>
</feature>
<sequence>MNTTPEPTPAGKPEHILPPEENNVIILSKQKARRNENILAYEDGQFHKTRDGIFYVTKDSNNNEKRQFICSPLNVVADTRDEKSSEWGRLLEWKDRDSKAHQWAMPLEILKENGADMRGELLRQGLRIGTSQKAKNLLSAYIQTWPTDRKALCVDRLGWYDGQYILPDKSIGETEEITVFQNSGYLEPAYSQTGTLQDWKDNVAALAAGNSRMVFAVSCAFASTLSDIVGMESGGFHFRGSSSSGKTTALHLAASVFGQPSRYIRLWRTTANGLEGLAALHNDSLLILDELSQADPKEAGEAAYMLANGQGKTRATRTGAARKAATWRLMFLSAGEENLTAIMARAGKKTNAGQEIRLADIDSDAGMNMGAFETPHGYTPAELSVKLKDHAAKYHGTAGREWIEKLVAMRGKIPQNLKEQIDRFTGEFAPKEASGQVIRVARRFALVAVAGELATCWGLTGWKEREAITAAVKCFHAWLEGFGGTGNREERAILEQVRGFIEQHGASRFEDLKATEEQRIINRAGFFRFNKDGEKEYLVLTKPYSHEVCAGFDSKTVSGVLMKHGYLIPGKNGKTAQSINGTSLGKTTRCYVISSKLFDSEDR</sequence>
<dbReference type="AlphaFoldDB" id="A0A9E9LE45"/>
<evidence type="ECO:0000259" key="1">
    <source>
        <dbReference type="Pfam" id="PF06048"/>
    </source>
</evidence>
<dbReference type="Pfam" id="PF06048">
    <property type="entry name" value="DUF927"/>
    <property type="match status" value="1"/>
</dbReference>
<gene>
    <name evidence="2" type="ORF">NB646_00845</name>
</gene>
<dbReference type="EMBL" id="CP098251">
    <property type="protein sequence ID" value="WAV91345.1"/>
    <property type="molecule type" value="Genomic_DNA"/>
</dbReference>
<dbReference type="Proteomes" id="UP001164819">
    <property type="component" value="Chromosome"/>
</dbReference>
<reference evidence="2" key="1">
    <citation type="journal article" date="2022" name="Front. Microbiol.">
        <title>New perspectives on an old grouping: The genomic and phenotypic variability of Oxalobacter formigenes and the implications for calcium oxalate stone prevention.</title>
        <authorList>
            <person name="Chmiel J.A."/>
            <person name="Carr C."/>
            <person name="Stuivenberg G.A."/>
            <person name="Venema R."/>
            <person name="Chanyi R.M."/>
            <person name="Al K.F."/>
            <person name="Giguere D."/>
            <person name="Say H."/>
            <person name="Akouris P.P."/>
            <person name="Dominguez Romero S.A."/>
            <person name="Kwong A."/>
            <person name="Tai V."/>
            <person name="Koval S.F."/>
            <person name="Razvi H."/>
            <person name="Bjazevic J."/>
            <person name="Burton J.P."/>
        </authorList>
    </citation>
    <scope>NUCLEOTIDE SEQUENCE</scope>
    <source>
        <strain evidence="2">OxK</strain>
    </source>
</reference>
<accession>A0A9E9LE45</accession>
<protein>
    <submittedName>
        <fullName evidence="2">DUF927 domain-containing protein</fullName>
    </submittedName>
</protein>
<dbReference type="InterPro" id="IPR009270">
    <property type="entry name" value="DUF927"/>
</dbReference>